<protein>
    <submittedName>
        <fullName evidence="1">Uncharacterized protein</fullName>
    </submittedName>
</protein>
<accession>A0AAJ2BAL2</accession>
<comment type="caution">
    <text evidence="1">The sequence shown here is derived from an EMBL/GenBank/DDBJ whole genome shotgun (WGS) entry which is preliminary data.</text>
</comment>
<gene>
    <name evidence="1" type="ORF">QE369_001205</name>
</gene>
<dbReference type="EMBL" id="JAVIZC010000001">
    <property type="protein sequence ID" value="MDR6101027.1"/>
    <property type="molecule type" value="Genomic_DNA"/>
</dbReference>
<evidence type="ECO:0000313" key="1">
    <source>
        <dbReference type="EMBL" id="MDR6101027.1"/>
    </source>
</evidence>
<name>A0AAJ2BAL2_9HYPH</name>
<proteinExistence type="predicted"/>
<dbReference type="AlphaFoldDB" id="A0AAJ2BAL2"/>
<sequence length="62" mass="6773">MKKIKSFSSAASHANVASVRSVVAMHKGDYIVSQQGYVTTVRPSDTNGYLPAMLFVHLKTVF</sequence>
<dbReference type="Proteomes" id="UP001255601">
    <property type="component" value="Unassembled WGS sequence"/>
</dbReference>
<organism evidence="1 2">
    <name type="scientific">Agrobacterium larrymoorei</name>
    <dbReference type="NCBI Taxonomy" id="160699"/>
    <lineage>
        <taxon>Bacteria</taxon>
        <taxon>Pseudomonadati</taxon>
        <taxon>Pseudomonadota</taxon>
        <taxon>Alphaproteobacteria</taxon>
        <taxon>Hyphomicrobiales</taxon>
        <taxon>Rhizobiaceae</taxon>
        <taxon>Rhizobium/Agrobacterium group</taxon>
        <taxon>Agrobacterium</taxon>
    </lineage>
</organism>
<evidence type="ECO:0000313" key="2">
    <source>
        <dbReference type="Proteomes" id="UP001255601"/>
    </source>
</evidence>
<reference evidence="1" key="1">
    <citation type="submission" date="2023-08" db="EMBL/GenBank/DDBJ databases">
        <title>Functional and genomic diversity of the sorghum phyllosphere microbiome.</title>
        <authorList>
            <person name="Shade A."/>
        </authorList>
    </citation>
    <scope>NUCLEOTIDE SEQUENCE</scope>
    <source>
        <strain evidence="1">SORGH_AS_0974</strain>
    </source>
</reference>